<evidence type="ECO:0000313" key="2">
    <source>
        <dbReference type="Proteomes" id="UP001634007"/>
    </source>
</evidence>
<keyword evidence="2" id="KW-1185">Reference proteome</keyword>
<dbReference type="Proteomes" id="UP001634007">
    <property type="component" value="Unassembled WGS sequence"/>
</dbReference>
<dbReference type="AlphaFoldDB" id="A0ABD3J2I0"/>
<organism evidence="1 2">
    <name type="scientific">Eucalyptus globulus</name>
    <name type="common">Tasmanian blue gum</name>
    <dbReference type="NCBI Taxonomy" id="34317"/>
    <lineage>
        <taxon>Eukaryota</taxon>
        <taxon>Viridiplantae</taxon>
        <taxon>Streptophyta</taxon>
        <taxon>Embryophyta</taxon>
        <taxon>Tracheophyta</taxon>
        <taxon>Spermatophyta</taxon>
        <taxon>Magnoliopsida</taxon>
        <taxon>eudicotyledons</taxon>
        <taxon>Gunneridae</taxon>
        <taxon>Pentapetalae</taxon>
        <taxon>rosids</taxon>
        <taxon>malvids</taxon>
        <taxon>Myrtales</taxon>
        <taxon>Myrtaceae</taxon>
        <taxon>Myrtoideae</taxon>
        <taxon>Eucalypteae</taxon>
        <taxon>Eucalyptus</taxon>
    </lineage>
</organism>
<protein>
    <submittedName>
        <fullName evidence="1">Uncharacterized protein</fullName>
    </submittedName>
</protein>
<sequence>MSSLSFEEMYCLFCEFFSLRNLKWKAMASANNLCSNLFRERWGEDRAAFYDPANSKVMVRGHTSNTFIIHQGEIQHRLGSRTFFLPEASYRCQGILDKILFFIADIEAASIYAKLRASIASTFIYVYNYCM</sequence>
<gene>
    <name evidence="1" type="ORF">ACJRO7_005362</name>
</gene>
<proteinExistence type="predicted"/>
<evidence type="ECO:0000313" key="1">
    <source>
        <dbReference type="EMBL" id="KAL3720535.1"/>
    </source>
</evidence>
<dbReference type="EMBL" id="JBJKBG010000010">
    <property type="protein sequence ID" value="KAL3720535.1"/>
    <property type="molecule type" value="Genomic_DNA"/>
</dbReference>
<comment type="caution">
    <text evidence="1">The sequence shown here is derived from an EMBL/GenBank/DDBJ whole genome shotgun (WGS) entry which is preliminary data.</text>
</comment>
<name>A0ABD3J2I0_EUCGL</name>
<reference evidence="1 2" key="1">
    <citation type="submission" date="2024-11" db="EMBL/GenBank/DDBJ databases">
        <title>Chromosome-level genome assembly of Eucalyptus globulus Labill. provides insights into its genome evolution.</title>
        <authorList>
            <person name="Li X."/>
        </authorList>
    </citation>
    <scope>NUCLEOTIDE SEQUENCE [LARGE SCALE GENOMIC DNA]</scope>
    <source>
        <strain evidence="1">CL2024</strain>
        <tissue evidence="1">Fresh tender leaves</tissue>
    </source>
</reference>
<accession>A0ABD3J2I0</accession>